<comment type="subcellular location">
    <subcellularLocation>
        <location evidence="1">Membrane</location>
        <topology evidence="1">Multi-pass membrane protein</topology>
    </subcellularLocation>
</comment>
<sequence>MLRLLLLLAAQTQALRAPPTRPLRIRHRAVTTPAPDDAHTNRVALTFPVLTVAAAALGRAAPQSVAATLGTKAAFRRGLALLMVSMGLTLTPKDLKRAAKSPRALLMNAVCCFAVAPLASIACATALRLESDARAGLLLLGCVSGGQASNLCALLGGGDAALSVVLTTSTTLLGCVATPFLASRLLRSTIAVDGGAILASTASLVLAPLGAGVLTAALFPRVAKRLKPLCAPAGIVSTSLLVAGGAAAAYGVSSWRAHVGVVAMPLLAAALALALAKTSGLRGAAPRTVAIETLVKSPTLAAVLAREHLSSSAAAVPAAGMIWLAVVGAVVAYGWGRVPLPPEEFSPSPEEFKF</sequence>
<accession>A0A7S4A5S8</accession>
<keyword evidence="3 6" id="KW-0812">Transmembrane</keyword>
<keyword evidence="5 6" id="KW-0472">Membrane</keyword>
<dbReference type="PANTHER" id="PTHR10361">
    <property type="entry name" value="SODIUM-BILE ACID COTRANSPORTER"/>
    <property type="match status" value="1"/>
</dbReference>
<gene>
    <name evidence="8" type="ORF">PCAL00307_LOCUS19280</name>
</gene>
<evidence type="ECO:0000256" key="2">
    <source>
        <dbReference type="ARBA" id="ARBA00006528"/>
    </source>
</evidence>
<keyword evidence="7" id="KW-0732">Signal</keyword>
<dbReference type="Pfam" id="PF01758">
    <property type="entry name" value="SBF"/>
    <property type="match status" value="1"/>
</dbReference>
<evidence type="ECO:0000256" key="7">
    <source>
        <dbReference type="SAM" id="SignalP"/>
    </source>
</evidence>
<feature type="transmembrane region" description="Helical" evidence="6">
    <location>
        <begin position="231"/>
        <end position="251"/>
    </location>
</feature>
<protein>
    <submittedName>
        <fullName evidence="8">Uncharacterized protein</fullName>
    </submittedName>
</protein>
<feature type="transmembrane region" description="Helical" evidence="6">
    <location>
        <begin position="133"/>
        <end position="153"/>
    </location>
</feature>
<dbReference type="AlphaFoldDB" id="A0A7S4A5S8"/>
<organism evidence="8">
    <name type="scientific">Pelagomonas calceolata</name>
    <dbReference type="NCBI Taxonomy" id="35677"/>
    <lineage>
        <taxon>Eukaryota</taxon>
        <taxon>Sar</taxon>
        <taxon>Stramenopiles</taxon>
        <taxon>Ochrophyta</taxon>
        <taxon>Pelagophyceae</taxon>
        <taxon>Pelagomonadales</taxon>
        <taxon>Pelagomonadaceae</taxon>
        <taxon>Pelagomonas</taxon>
    </lineage>
</organism>
<dbReference type="InterPro" id="IPR002657">
    <property type="entry name" value="BilAc:Na_symport/Acr3"/>
</dbReference>
<dbReference type="PANTHER" id="PTHR10361:SF30">
    <property type="entry name" value="SODIUM_METABOLITE COTRANSPORTER BASS6, CHLOROPLASTIC-RELATED"/>
    <property type="match status" value="1"/>
</dbReference>
<dbReference type="GO" id="GO:0016020">
    <property type="term" value="C:membrane"/>
    <property type="evidence" value="ECO:0007669"/>
    <property type="project" value="UniProtKB-SubCell"/>
</dbReference>
<evidence type="ECO:0000256" key="5">
    <source>
        <dbReference type="ARBA" id="ARBA00023136"/>
    </source>
</evidence>
<feature type="transmembrane region" description="Helical" evidence="6">
    <location>
        <begin position="160"/>
        <end position="182"/>
    </location>
</feature>
<comment type="similarity">
    <text evidence="2">Belongs to the bile acid:sodium symporter (BASS) (TC 2.A.28) family.</text>
</comment>
<feature type="transmembrane region" description="Helical" evidence="6">
    <location>
        <begin position="257"/>
        <end position="276"/>
    </location>
</feature>
<evidence type="ECO:0000256" key="6">
    <source>
        <dbReference type="SAM" id="Phobius"/>
    </source>
</evidence>
<dbReference type="InterPro" id="IPR004710">
    <property type="entry name" value="Bilac:Na_transpt"/>
</dbReference>
<feature type="transmembrane region" description="Helical" evidence="6">
    <location>
        <begin position="104"/>
        <end position="127"/>
    </location>
</feature>
<evidence type="ECO:0000313" key="8">
    <source>
        <dbReference type="EMBL" id="CAE0703832.1"/>
    </source>
</evidence>
<evidence type="ECO:0000256" key="4">
    <source>
        <dbReference type="ARBA" id="ARBA00022989"/>
    </source>
</evidence>
<keyword evidence="4 6" id="KW-1133">Transmembrane helix</keyword>
<evidence type="ECO:0000256" key="3">
    <source>
        <dbReference type="ARBA" id="ARBA00022692"/>
    </source>
</evidence>
<proteinExistence type="inferred from homology"/>
<feature type="transmembrane region" description="Helical" evidence="6">
    <location>
        <begin position="314"/>
        <end position="335"/>
    </location>
</feature>
<name>A0A7S4A5S8_9STRA</name>
<reference evidence="8" key="1">
    <citation type="submission" date="2021-01" db="EMBL/GenBank/DDBJ databases">
        <authorList>
            <person name="Corre E."/>
            <person name="Pelletier E."/>
            <person name="Niang G."/>
            <person name="Scheremetjew M."/>
            <person name="Finn R."/>
            <person name="Kale V."/>
            <person name="Holt S."/>
            <person name="Cochrane G."/>
            <person name="Meng A."/>
            <person name="Brown T."/>
            <person name="Cohen L."/>
        </authorList>
    </citation>
    <scope>NUCLEOTIDE SEQUENCE</scope>
    <source>
        <strain evidence="8">CCMP1756</strain>
    </source>
</reference>
<evidence type="ECO:0000256" key="1">
    <source>
        <dbReference type="ARBA" id="ARBA00004141"/>
    </source>
</evidence>
<dbReference type="Gene3D" id="1.20.1530.20">
    <property type="match status" value="1"/>
</dbReference>
<feature type="signal peptide" evidence="7">
    <location>
        <begin position="1"/>
        <end position="16"/>
    </location>
</feature>
<dbReference type="EMBL" id="HBIW01022379">
    <property type="protein sequence ID" value="CAE0703832.1"/>
    <property type="molecule type" value="Transcribed_RNA"/>
</dbReference>
<feature type="chain" id="PRO_5031471124" evidence="7">
    <location>
        <begin position="17"/>
        <end position="354"/>
    </location>
</feature>
<dbReference type="InterPro" id="IPR038770">
    <property type="entry name" value="Na+/solute_symporter_sf"/>
</dbReference>
<feature type="transmembrane region" description="Helical" evidence="6">
    <location>
        <begin position="194"/>
        <end position="219"/>
    </location>
</feature>